<evidence type="ECO:0000313" key="3">
    <source>
        <dbReference type="EMBL" id="PIM97289.1"/>
    </source>
</evidence>
<dbReference type="EMBL" id="NKXS01010278">
    <property type="protein sequence ID" value="PIM97289.1"/>
    <property type="molecule type" value="Genomic_DNA"/>
</dbReference>
<dbReference type="GO" id="GO:0016020">
    <property type="term" value="C:membrane"/>
    <property type="evidence" value="ECO:0007669"/>
    <property type="project" value="UniProtKB-SubCell"/>
</dbReference>
<dbReference type="InterPro" id="IPR051824">
    <property type="entry name" value="LRR_Rcpt-Like_S/T_Kinase"/>
</dbReference>
<name>A0A2G9FX81_9LAMI</name>
<dbReference type="GO" id="GO:0005524">
    <property type="term" value="F:ATP binding"/>
    <property type="evidence" value="ECO:0007669"/>
    <property type="project" value="InterPro"/>
</dbReference>
<reference evidence="4" key="1">
    <citation type="journal article" date="2018" name="Gigascience">
        <title>Genome assembly of the Pink Ipe (Handroanthus impetiginosus, Bignoniaceae), a highly valued, ecologically keystone Neotropical timber forest tree.</title>
        <authorList>
            <person name="Silva-Junior O.B."/>
            <person name="Grattapaglia D."/>
            <person name="Novaes E."/>
            <person name="Collevatti R.G."/>
        </authorList>
    </citation>
    <scope>NUCLEOTIDE SEQUENCE [LARGE SCALE GENOMIC DNA]</scope>
    <source>
        <strain evidence="4">cv. UFG-1</strain>
    </source>
</reference>
<dbReference type="InterPro" id="IPR001245">
    <property type="entry name" value="Ser-Thr/Tyr_kinase_cat_dom"/>
</dbReference>
<dbReference type="GO" id="GO:0004674">
    <property type="term" value="F:protein serine/threonine kinase activity"/>
    <property type="evidence" value="ECO:0007669"/>
    <property type="project" value="UniProtKB-KW"/>
</dbReference>
<protein>
    <submittedName>
        <fullName evidence="3">Non-specific serine/threonine protein kinase</fullName>
        <ecNumber evidence="3">2.7.11.1</ecNumber>
    </submittedName>
</protein>
<organism evidence="3 4">
    <name type="scientific">Handroanthus impetiginosus</name>
    <dbReference type="NCBI Taxonomy" id="429701"/>
    <lineage>
        <taxon>Eukaryota</taxon>
        <taxon>Viridiplantae</taxon>
        <taxon>Streptophyta</taxon>
        <taxon>Embryophyta</taxon>
        <taxon>Tracheophyta</taxon>
        <taxon>Spermatophyta</taxon>
        <taxon>Magnoliopsida</taxon>
        <taxon>eudicotyledons</taxon>
        <taxon>Gunneridae</taxon>
        <taxon>Pentapetalae</taxon>
        <taxon>asterids</taxon>
        <taxon>lamiids</taxon>
        <taxon>Lamiales</taxon>
        <taxon>Bignoniaceae</taxon>
        <taxon>Crescentiina</taxon>
        <taxon>Tabebuia alliance</taxon>
        <taxon>Handroanthus</taxon>
    </lineage>
</organism>
<feature type="domain" description="Protein kinase" evidence="2">
    <location>
        <begin position="1"/>
        <end position="106"/>
    </location>
</feature>
<keyword evidence="3" id="KW-0418">Kinase</keyword>
<evidence type="ECO:0000259" key="2">
    <source>
        <dbReference type="PROSITE" id="PS50011"/>
    </source>
</evidence>
<dbReference type="PANTHER" id="PTHR48006">
    <property type="entry name" value="LEUCINE-RICH REPEAT-CONTAINING PROTEIN DDB_G0281931-RELATED"/>
    <property type="match status" value="1"/>
</dbReference>
<accession>A0A2G9FX81</accession>
<dbReference type="InterPro" id="IPR000719">
    <property type="entry name" value="Prot_kinase_dom"/>
</dbReference>
<proteinExistence type="predicted"/>
<dbReference type="PROSITE" id="PS50011">
    <property type="entry name" value="PROTEIN_KINASE_DOM"/>
    <property type="match status" value="1"/>
</dbReference>
<evidence type="ECO:0000313" key="4">
    <source>
        <dbReference type="Proteomes" id="UP000231279"/>
    </source>
</evidence>
<dbReference type="Pfam" id="PF07714">
    <property type="entry name" value="PK_Tyr_Ser-Thr"/>
    <property type="match status" value="1"/>
</dbReference>
<dbReference type="AlphaFoldDB" id="A0A2G9FX81"/>
<keyword evidence="4" id="KW-1185">Reference proteome</keyword>
<sequence length="121" mass="13784">MAYSPKITEKSDVYSFGVVLLELVTGKSPVEEDFGDGKDIVYWVSTHLHNRENVLEVLDQKVTSDLVEDDMIKFLKIATLCTTKLPNLRPTMKEVVKMIIDAEPCTVRSPEDFEKNDKSYL</sequence>
<dbReference type="EC" id="2.7.11.1" evidence="3"/>
<comment type="caution">
    <text evidence="3">The sequence shown here is derived from an EMBL/GenBank/DDBJ whole genome shotgun (WGS) entry which is preliminary data.</text>
</comment>
<dbReference type="OrthoDB" id="912893at2759"/>
<dbReference type="SUPFAM" id="SSF56112">
    <property type="entry name" value="Protein kinase-like (PK-like)"/>
    <property type="match status" value="1"/>
</dbReference>
<keyword evidence="3" id="KW-0723">Serine/threonine-protein kinase</keyword>
<dbReference type="Gene3D" id="1.10.510.10">
    <property type="entry name" value="Transferase(Phosphotransferase) domain 1"/>
    <property type="match status" value="1"/>
</dbReference>
<keyword evidence="3" id="KW-0808">Transferase</keyword>
<gene>
    <name evidence="3" type="ORF">CDL12_30243</name>
</gene>
<dbReference type="PANTHER" id="PTHR48006:SF92">
    <property type="entry name" value="LRR RECEPTOR-LIKE SERINE_THREONINE-PROTEIN KINASE GSO1"/>
    <property type="match status" value="1"/>
</dbReference>
<evidence type="ECO:0000256" key="1">
    <source>
        <dbReference type="ARBA" id="ARBA00004479"/>
    </source>
</evidence>
<dbReference type="Proteomes" id="UP000231279">
    <property type="component" value="Unassembled WGS sequence"/>
</dbReference>
<comment type="subcellular location">
    <subcellularLocation>
        <location evidence="1">Membrane</location>
        <topology evidence="1">Single-pass type I membrane protein</topology>
    </subcellularLocation>
</comment>
<dbReference type="InterPro" id="IPR011009">
    <property type="entry name" value="Kinase-like_dom_sf"/>
</dbReference>
<dbReference type="STRING" id="429701.A0A2G9FX81"/>